<keyword evidence="3 5" id="KW-1133">Transmembrane helix</keyword>
<dbReference type="AlphaFoldDB" id="A0A9W6GQ41"/>
<sequence length="154" mass="16806">MRDSLRISIITAVSIFLTLFIGRLLGINSLFYAGIAAAVVSQTCYKEVFRLGIKRVYGTIVGAGMGILFYNHLPQSITSFAVGIFIIVYICSEILKAPANMACIVFLAISTNLDNISSEFYAIHRVLDTSLGVISALVVAFVFRTLEDKIKGTQ</sequence>
<comment type="caution">
    <text evidence="7">The sequence shown here is derived from an EMBL/GenBank/DDBJ whole genome shotgun (WGS) entry which is preliminary data.</text>
</comment>
<reference evidence="7" key="1">
    <citation type="submission" date="2022-12" db="EMBL/GenBank/DDBJ databases">
        <title>Reference genome sequencing for broad-spectrum identification of bacterial and archaeal isolates by mass spectrometry.</title>
        <authorList>
            <person name="Sekiguchi Y."/>
            <person name="Tourlousse D.M."/>
        </authorList>
    </citation>
    <scope>NUCLEOTIDE SEQUENCE</scope>
    <source>
        <strain evidence="7">10succ1</strain>
    </source>
</reference>
<gene>
    <name evidence="7" type="ORF">PM10SUCC1_36350</name>
</gene>
<evidence type="ECO:0000256" key="3">
    <source>
        <dbReference type="ARBA" id="ARBA00022989"/>
    </source>
</evidence>
<dbReference type="RefSeq" id="WP_281837796.1">
    <property type="nucleotide sequence ID" value="NZ_BSDY01000035.1"/>
</dbReference>
<evidence type="ECO:0000256" key="5">
    <source>
        <dbReference type="SAM" id="Phobius"/>
    </source>
</evidence>
<feature type="transmembrane region" description="Helical" evidence="5">
    <location>
        <begin position="80"/>
        <end position="109"/>
    </location>
</feature>
<feature type="domain" description="Integral membrane bound transporter" evidence="6">
    <location>
        <begin position="18"/>
        <end position="139"/>
    </location>
</feature>
<dbReference type="InterPro" id="IPR049453">
    <property type="entry name" value="Memb_transporter_dom"/>
</dbReference>
<feature type="transmembrane region" description="Helical" evidence="5">
    <location>
        <begin position="55"/>
        <end position="73"/>
    </location>
</feature>
<keyword evidence="8" id="KW-1185">Reference proteome</keyword>
<evidence type="ECO:0000256" key="4">
    <source>
        <dbReference type="ARBA" id="ARBA00023136"/>
    </source>
</evidence>
<feature type="transmembrane region" description="Helical" evidence="5">
    <location>
        <begin position="7"/>
        <end position="35"/>
    </location>
</feature>
<accession>A0A9W6GQ41</accession>
<evidence type="ECO:0000256" key="2">
    <source>
        <dbReference type="ARBA" id="ARBA00022692"/>
    </source>
</evidence>
<dbReference type="GO" id="GO:0016020">
    <property type="term" value="C:membrane"/>
    <property type="evidence" value="ECO:0007669"/>
    <property type="project" value="UniProtKB-SubCell"/>
</dbReference>
<dbReference type="Pfam" id="PF13515">
    <property type="entry name" value="FUSC_2"/>
    <property type="match status" value="1"/>
</dbReference>
<dbReference type="Proteomes" id="UP001144471">
    <property type="component" value="Unassembled WGS sequence"/>
</dbReference>
<evidence type="ECO:0000313" key="8">
    <source>
        <dbReference type="Proteomes" id="UP001144471"/>
    </source>
</evidence>
<evidence type="ECO:0000313" key="7">
    <source>
        <dbReference type="EMBL" id="GLI58121.1"/>
    </source>
</evidence>
<evidence type="ECO:0000256" key="1">
    <source>
        <dbReference type="ARBA" id="ARBA00004141"/>
    </source>
</evidence>
<dbReference type="EMBL" id="BSDY01000035">
    <property type="protein sequence ID" value="GLI58121.1"/>
    <property type="molecule type" value="Genomic_DNA"/>
</dbReference>
<keyword evidence="2 5" id="KW-0812">Transmembrane</keyword>
<comment type="subcellular location">
    <subcellularLocation>
        <location evidence="1">Membrane</location>
        <topology evidence="1">Multi-pass membrane protein</topology>
    </subcellularLocation>
</comment>
<protein>
    <recommendedName>
        <fullName evidence="6">Integral membrane bound transporter domain-containing protein</fullName>
    </recommendedName>
</protein>
<evidence type="ECO:0000259" key="6">
    <source>
        <dbReference type="Pfam" id="PF13515"/>
    </source>
</evidence>
<organism evidence="7 8">
    <name type="scientific">Propionigenium maris DSM 9537</name>
    <dbReference type="NCBI Taxonomy" id="1123000"/>
    <lineage>
        <taxon>Bacteria</taxon>
        <taxon>Fusobacteriati</taxon>
        <taxon>Fusobacteriota</taxon>
        <taxon>Fusobacteriia</taxon>
        <taxon>Fusobacteriales</taxon>
        <taxon>Fusobacteriaceae</taxon>
        <taxon>Propionigenium</taxon>
    </lineage>
</organism>
<feature type="transmembrane region" description="Helical" evidence="5">
    <location>
        <begin position="129"/>
        <end position="146"/>
    </location>
</feature>
<keyword evidence="4 5" id="KW-0472">Membrane</keyword>
<proteinExistence type="predicted"/>
<name>A0A9W6GQ41_9FUSO</name>